<comment type="caution">
    <text evidence="4">The sequence shown here is derived from an EMBL/GenBank/DDBJ whole genome shotgun (WGS) entry which is preliminary data.</text>
</comment>
<dbReference type="PROSITE" id="PS51257">
    <property type="entry name" value="PROKAR_LIPOPROTEIN"/>
    <property type="match status" value="1"/>
</dbReference>
<dbReference type="Gene3D" id="3.40.190.150">
    <property type="entry name" value="Bordetella uptake gene, domain 1"/>
    <property type="match status" value="1"/>
</dbReference>
<dbReference type="AlphaFoldDB" id="A0A9X3WT07"/>
<reference evidence="4" key="1">
    <citation type="submission" date="2022-06" db="EMBL/GenBank/DDBJ databases">
        <title>Aquibacillus sp. a new bacterium isolated from soil saline samples.</title>
        <authorList>
            <person name="Galisteo C."/>
            <person name="De La Haba R."/>
            <person name="Sanchez-Porro C."/>
            <person name="Ventosa A."/>
        </authorList>
    </citation>
    <scope>NUCLEOTIDE SEQUENCE</scope>
    <source>
        <strain evidence="4">3ASR75-11</strain>
    </source>
</reference>
<comment type="similarity">
    <text evidence="1">Belongs to the UPF0065 (bug) family.</text>
</comment>
<dbReference type="PIRSF" id="PIRSF017082">
    <property type="entry name" value="YflP"/>
    <property type="match status" value="1"/>
</dbReference>
<name>A0A9X3WT07_9BACI</name>
<dbReference type="Proteomes" id="UP001145050">
    <property type="component" value="Unassembled WGS sequence"/>
</dbReference>
<organism evidence="4 5">
    <name type="scientific">Terrihalobacillus insolitus</name>
    <dbReference type="NCBI Taxonomy" id="2950438"/>
    <lineage>
        <taxon>Bacteria</taxon>
        <taxon>Bacillati</taxon>
        <taxon>Bacillota</taxon>
        <taxon>Bacilli</taxon>
        <taxon>Bacillales</taxon>
        <taxon>Bacillaceae</taxon>
        <taxon>Terrihalobacillus</taxon>
    </lineage>
</organism>
<feature type="compositionally biased region" description="Low complexity" evidence="2">
    <location>
        <begin position="24"/>
        <end position="39"/>
    </location>
</feature>
<dbReference type="RefSeq" id="WP_272434976.1">
    <property type="nucleotide sequence ID" value="NZ_JAMQKB010000001.1"/>
</dbReference>
<gene>
    <name evidence="4" type="ORF">NC797_02115</name>
</gene>
<dbReference type="Pfam" id="PF03401">
    <property type="entry name" value="TctC"/>
    <property type="match status" value="1"/>
</dbReference>
<dbReference type="InterPro" id="IPR005064">
    <property type="entry name" value="BUG"/>
</dbReference>
<keyword evidence="5" id="KW-1185">Reference proteome</keyword>
<sequence>MKKALSILVFAFLLLFLAACSSGSSGEDENAGGSNSDSGSDAEEKDNSSEDNQADSGEWSPEKPIEIVAPAGAGGGWDTTARMAAKVFNEAGIIDQDIGVVNKPGGGGAVGWSYIAEKDGSPYNLFVSSSPILLVPLNGQSQYGHEDFTPIANVIADYAAFAVKADSKWDNLNDLFDDMKEDPSSVTVVGASSPGSMDHIQFVKIAKAAGVDITKIKYVSDQDGGALTSLLNGSVDVYSTGIAETVEQVKAGKIKVLGITAEERVEGEVLSDFPTAKEQGIDATFVNWRGFFGPPNMDQAALDYYEKKFKELSDSPEFADVRAKYGWNEMYMNSQDYTEFLNNEKESIKGLLDELGLGK</sequence>
<evidence type="ECO:0000256" key="1">
    <source>
        <dbReference type="ARBA" id="ARBA00006987"/>
    </source>
</evidence>
<dbReference type="CDD" id="cd07012">
    <property type="entry name" value="PBP2_Bug_TTT"/>
    <property type="match status" value="1"/>
</dbReference>
<evidence type="ECO:0000256" key="2">
    <source>
        <dbReference type="SAM" id="MobiDB-lite"/>
    </source>
</evidence>
<dbReference type="PANTHER" id="PTHR42928:SF3">
    <property type="entry name" value="UPF0065 PROTEIN YFLP"/>
    <property type="match status" value="1"/>
</dbReference>
<feature type="chain" id="PRO_5040770588" evidence="3">
    <location>
        <begin position="27"/>
        <end position="359"/>
    </location>
</feature>
<dbReference type="SUPFAM" id="SSF53850">
    <property type="entry name" value="Periplasmic binding protein-like II"/>
    <property type="match status" value="1"/>
</dbReference>
<proteinExistence type="inferred from homology"/>
<feature type="region of interest" description="Disordered" evidence="2">
    <location>
        <begin position="24"/>
        <end position="63"/>
    </location>
</feature>
<dbReference type="EMBL" id="JAMQKB010000001">
    <property type="protein sequence ID" value="MDC3423301.1"/>
    <property type="molecule type" value="Genomic_DNA"/>
</dbReference>
<accession>A0A9X3WT07</accession>
<evidence type="ECO:0000313" key="5">
    <source>
        <dbReference type="Proteomes" id="UP001145050"/>
    </source>
</evidence>
<dbReference type="Gene3D" id="3.40.190.10">
    <property type="entry name" value="Periplasmic binding protein-like II"/>
    <property type="match status" value="1"/>
</dbReference>
<dbReference type="InterPro" id="IPR042100">
    <property type="entry name" value="Bug_dom1"/>
</dbReference>
<evidence type="ECO:0000256" key="3">
    <source>
        <dbReference type="SAM" id="SignalP"/>
    </source>
</evidence>
<keyword evidence="3" id="KW-0732">Signal</keyword>
<dbReference type="PANTHER" id="PTHR42928">
    <property type="entry name" value="TRICARBOXYLATE-BINDING PROTEIN"/>
    <property type="match status" value="1"/>
</dbReference>
<feature type="signal peptide" evidence="3">
    <location>
        <begin position="1"/>
        <end position="26"/>
    </location>
</feature>
<evidence type="ECO:0000313" key="4">
    <source>
        <dbReference type="EMBL" id="MDC3423301.1"/>
    </source>
</evidence>
<protein>
    <submittedName>
        <fullName evidence="4">Tripartite tricarboxylate transporter substrate binding protein</fullName>
    </submittedName>
</protein>